<reference evidence="1 2" key="1">
    <citation type="journal article" date="2011" name="J. Bacteriol.">
        <title>Two new complete genome sequences offer insight into host and tissue specificity of plant pathogenic Xanthomonas spp.</title>
        <authorList>
            <person name="Bogdanove A.J."/>
            <person name="Koebnik R."/>
            <person name="Lu H."/>
            <person name="Furutani A."/>
            <person name="Angiuoli S.V."/>
            <person name="Patil P.B."/>
            <person name="Van Sluys M.A."/>
            <person name="Ryan R.P."/>
            <person name="Meyer D.F."/>
            <person name="Han S.W."/>
            <person name="Aparna G."/>
            <person name="Rajaram M."/>
            <person name="Delcher A.L."/>
            <person name="Phillippy A.M."/>
            <person name="Puiu D."/>
            <person name="Schatz M.C."/>
            <person name="Shumway M."/>
            <person name="Sommer D.D."/>
            <person name="Trapnell C."/>
            <person name="Benahmed F."/>
            <person name="Dimitrov G."/>
            <person name="Madupu R."/>
            <person name="Radune D."/>
            <person name="Sullivan S."/>
            <person name="Jha G."/>
            <person name="Ishihara H."/>
            <person name="Lee S.W."/>
            <person name="Pandey A."/>
            <person name="Sharma V."/>
            <person name="Sriariyanun M."/>
            <person name="Szurek B."/>
            <person name="Vera-Cruz C.M."/>
            <person name="Dorman K.S."/>
            <person name="Ronald P.C."/>
            <person name="Verdier V."/>
            <person name="Dow J.M."/>
            <person name="Sonti R.V."/>
            <person name="Tsuge S."/>
            <person name="Brendel V.P."/>
            <person name="Rabinowicz P.D."/>
            <person name="Leach J.E."/>
            <person name="White F.F."/>
            <person name="Salzberg S.L."/>
        </authorList>
    </citation>
    <scope>NUCLEOTIDE SEQUENCE [LARGE SCALE GENOMIC DNA]</scope>
    <source>
        <strain evidence="1 2">BLS256</strain>
    </source>
</reference>
<dbReference type="HOGENOM" id="CLU_3223914_0_0_6"/>
<proteinExistence type="predicted"/>
<gene>
    <name evidence="1" type="ORF">XOC_2799</name>
</gene>
<protein>
    <submittedName>
        <fullName evidence="1">Uncharacterized protein</fullName>
    </submittedName>
</protein>
<sequence length="44" mass="4755">MGAGTIFCTRQAFSAGLGASGYPGIGFRTKRPHLRMSTKLRRTP</sequence>
<dbReference type="Proteomes" id="UP000008851">
    <property type="component" value="Chromosome"/>
</dbReference>
<evidence type="ECO:0000313" key="2">
    <source>
        <dbReference type="Proteomes" id="UP000008851"/>
    </source>
</evidence>
<dbReference type="AlphaFoldDB" id="G7TJ87"/>
<accession>G7TJ87</accession>
<organism evidence="1 2">
    <name type="scientific">Xanthomonas oryzae pv. oryzicola (strain BLS256)</name>
    <dbReference type="NCBI Taxonomy" id="383407"/>
    <lineage>
        <taxon>Bacteria</taxon>
        <taxon>Pseudomonadati</taxon>
        <taxon>Pseudomonadota</taxon>
        <taxon>Gammaproteobacteria</taxon>
        <taxon>Lysobacterales</taxon>
        <taxon>Lysobacteraceae</taxon>
        <taxon>Xanthomonas</taxon>
    </lineage>
</organism>
<dbReference type="EMBL" id="CP003057">
    <property type="protein sequence ID" value="AEQ96906.1"/>
    <property type="molecule type" value="Genomic_DNA"/>
</dbReference>
<dbReference type="KEGG" id="xor:XOC_2799"/>
<evidence type="ECO:0000313" key="1">
    <source>
        <dbReference type="EMBL" id="AEQ96906.1"/>
    </source>
</evidence>
<name>G7TJ87_XANOB</name>